<keyword evidence="13" id="KW-1133">Transmembrane helix</keyword>
<dbReference type="GO" id="GO:0005815">
    <property type="term" value="C:microtubule organizing center"/>
    <property type="evidence" value="ECO:0007669"/>
    <property type="project" value="TreeGrafter"/>
</dbReference>
<proteinExistence type="inferred from homology"/>
<evidence type="ECO:0000256" key="8">
    <source>
        <dbReference type="ARBA" id="ARBA00022776"/>
    </source>
</evidence>
<gene>
    <name evidence="15" type="ORF">PVAR5_5182</name>
</gene>
<evidence type="ECO:0000259" key="14">
    <source>
        <dbReference type="SMART" id="SM01349"/>
    </source>
</evidence>
<feature type="compositionally biased region" description="Low complexity" evidence="12">
    <location>
        <begin position="734"/>
        <end position="756"/>
    </location>
</feature>
<evidence type="ECO:0000256" key="3">
    <source>
        <dbReference type="ARBA" id="ARBA00011375"/>
    </source>
</evidence>
<keyword evidence="8" id="KW-0131">Cell cycle</keyword>
<evidence type="ECO:0000313" key="16">
    <source>
        <dbReference type="Proteomes" id="UP000018001"/>
    </source>
</evidence>
<keyword evidence="6" id="KW-0493">Microtubule</keyword>
<evidence type="ECO:0000256" key="13">
    <source>
        <dbReference type="SAM" id="Phobius"/>
    </source>
</evidence>
<dbReference type="GO" id="GO:0005881">
    <property type="term" value="C:cytoplasmic microtubule"/>
    <property type="evidence" value="ECO:0007669"/>
    <property type="project" value="TreeGrafter"/>
</dbReference>
<dbReference type="GO" id="GO:0090307">
    <property type="term" value="P:mitotic spindle assembly"/>
    <property type="evidence" value="ECO:0007669"/>
    <property type="project" value="TreeGrafter"/>
</dbReference>
<dbReference type="SUPFAM" id="SSF48371">
    <property type="entry name" value="ARM repeat"/>
    <property type="match status" value="1"/>
</dbReference>
<feature type="domain" description="TOG" evidence="14">
    <location>
        <begin position="388"/>
        <end position="632"/>
    </location>
</feature>
<dbReference type="HOGENOM" id="CLU_004060_0_0_1"/>
<dbReference type="EMBL" id="BAUL01000167">
    <property type="protein sequence ID" value="GAD96525.1"/>
    <property type="molecule type" value="Genomic_DNA"/>
</dbReference>
<protein>
    <recommendedName>
        <fullName evidence="14">TOG domain-containing protein</fullName>
    </recommendedName>
</protein>
<evidence type="ECO:0000256" key="9">
    <source>
        <dbReference type="ARBA" id="ARBA00023212"/>
    </source>
</evidence>
<keyword evidence="4" id="KW-0963">Cytoplasm</keyword>
<dbReference type="GO" id="GO:0031110">
    <property type="term" value="P:regulation of microtubule polymerization or depolymerization"/>
    <property type="evidence" value="ECO:0007669"/>
    <property type="project" value="UniProtKB-ARBA"/>
</dbReference>
<dbReference type="InParanoid" id="V5I1G2"/>
<dbReference type="AlphaFoldDB" id="V5I1G2"/>
<feature type="region of interest" description="Disordered" evidence="12">
    <location>
        <begin position="620"/>
        <end position="657"/>
    </location>
</feature>
<feature type="compositionally biased region" description="Polar residues" evidence="12">
    <location>
        <begin position="912"/>
        <end position="921"/>
    </location>
</feature>
<organism evidence="15 16">
    <name type="scientific">Byssochlamys spectabilis (strain No. 5 / NBRC 109023)</name>
    <name type="common">Paecilomyces variotii</name>
    <dbReference type="NCBI Taxonomy" id="1356009"/>
    <lineage>
        <taxon>Eukaryota</taxon>
        <taxon>Fungi</taxon>
        <taxon>Dikarya</taxon>
        <taxon>Ascomycota</taxon>
        <taxon>Pezizomycotina</taxon>
        <taxon>Eurotiomycetes</taxon>
        <taxon>Eurotiomycetidae</taxon>
        <taxon>Eurotiales</taxon>
        <taxon>Thermoascaceae</taxon>
        <taxon>Paecilomyces</taxon>
    </lineage>
</organism>
<dbReference type="PANTHER" id="PTHR21567:SF9">
    <property type="entry name" value="CLIP-ASSOCIATING PROTEIN"/>
    <property type="match status" value="1"/>
</dbReference>
<dbReference type="eggNOG" id="ENOG502QT5T">
    <property type="taxonomic scope" value="Eukaryota"/>
</dbReference>
<evidence type="ECO:0000313" key="15">
    <source>
        <dbReference type="EMBL" id="GAD96525.1"/>
    </source>
</evidence>
<dbReference type="Pfam" id="PF12348">
    <property type="entry name" value="CLASP_N"/>
    <property type="match status" value="2"/>
</dbReference>
<dbReference type="InterPro" id="IPR021133">
    <property type="entry name" value="HEAT_type_2"/>
</dbReference>
<keyword evidence="13" id="KW-0472">Membrane</keyword>
<keyword evidence="13" id="KW-0812">Transmembrane</keyword>
<dbReference type="GO" id="GO:1902903">
    <property type="term" value="P:regulation of supramolecular fiber organization"/>
    <property type="evidence" value="ECO:0007669"/>
    <property type="project" value="UniProtKB-ARBA"/>
</dbReference>
<dbReference type="Proteomes" id="UP000018001">
    <property type="component" value="Unassembled WGS sequence"/>
</dbReference>
<feature type="region of interest" description="Disordered" evidence="12">
    <location>
        <begin position="277"/>
        <end position="325"/>
    </location>
</feature>
<dbReference type="InterPro" id="IPR011989">
    <property type="entry name" value="ARM-like"/>
</dbReference>
<dbReference type="InterPro" id="IPR034085">
    <property type="entry name" value="TOG"/>
</dbReference>
<evidence type="ECO:0000256" key="6">
    <source>
        <dbReference type="ARBA" id="ARBA00022701"/>
    </source>
</evidence>
<comment type="caution">
    <text evidence="15">The sequence shown here is derived from an EMBL/GenBank/DDBJ whole genome shotgun (WGS) entry which is preliminary data.</text>
</comment>
<reference evidence="16" key="1">
    <citation type="journal article" date="2014" name="Genome Announc.">
        <title>Draft genome sequence of the formaldehyde-resistant fungus Byssochlamys spectabilis No. 5 (anamorph Paecilomyces variotii No. 5) (NBRC109023).</title>
        <authorList>
            <person name="Oka T."/>
            <person name="Ekino K."/>
            <person name="Fukuda K."/>
            <person name="Nomura Y."/>
        </authorList>
    </citation>
    <scope>NUCLEOTIDE SEQUENCE [LARGE SCALE GENOMIC DNA]</scope>
    <source>
        <strain evidence="16">No. 5 / NBRC 109023</strain>
    </source>
</reference>
<dbReference type="GO" id="GO:0008017">
    <property type="term" value="F:microtubule binding"/>
    <property type="evidence" value="ECO:0007669"/>
    <property type="project" value="TreeGrafter"/>
</dbReference>
<dbReference type="InterPro" id="IPR024395">
    <property type="entry name" value="CLASP_N_dom"/>
</dbReference>
<dbReference type="GO" id="GO:0051301">
    <property type="term" value="P:cell division"/>
    <property type="evidence" value="ECO:0007669"/>
    <property type="project" value="UniProtKB-KW"/>
</dbReference>
<feature type="repeat" description="HEAT" evidence="11">
    <location>
        <begin position="143"/>
        <end position="177"/>
    </location>
</feature>
<comment type="similarity">
    <text evidence="2">Belongs to the CLASP family.</text>
</comment>
<dbReference type="GO" id="GO:0005876">
    <property type="term" value="C:spindle microtubule"/>
    <property type="evidence" value="ECO:0007669"/>
    <property type="project" value="TreeGrafter"/>
</dbReference>
<feature type="compositionally biased region" description="Polar residues" evidence="12">
    <location>
        <begin position="343"/>
        <end position="366"/>
    </location>
</feature>
<evidence type="ECO:0000256" key="12">
    <source>
        <dbReference type="SAM" id="MobiDB-lite"/>
    </source>
</evidence>
<feature type="compositionally biased region" description="Low complexity" evidence="12">
    <location>
        <begin position="678"/>
        <end position="697"/>
    </location>
</feature>
<keyword evidence="16" id="KW-1185">Reference proteome</keyword>
<feature type="compositionally biased region" description="Polar residues" evidence="12">
    <location>
        <begin position="281"/>
        <end position="291"/>
    </location>
</feature>
<evidence type="ECO:0000256" key="4">
    <source>
        <dbReference type="ARBA" id="ARBA00022490"/>
    </source>
</evidence>
<feature type="compositionally biased region" description="Polar residues" evidence="12">
    <location>
        <begin position="629"/>
        <end position="638"/>
    </location>
</feature>
<dbReference type="PANTHER" id="PTHR21567">
    <property type="entry name" value="CLASP"/>
    <property type="match status" value="1"/>
</dbReference>
<feature type="compositionally biased region" description="Low complexity" evidence="12">
    <location>
        <begin position="293"/>
        <end position="303"/>
    </location>
</feature>
<keyword evidence="7" id="KW-0677">Repeat</keyword>
<keyword evidence="5" id="KW-0132">Cell division</keyword>
<feature type="transmembrane region" description="Helical" evidence="13">
    <location>
        <begin position="12"/>
        <end position="39"/>
    </location>
</feature>
<evidence type="ECO:0000256" key="7">
    <source>
        <dbReference type="ARBA" id="ARBA00022737"/>
    </source>
</evidence>
<evidence type="ECO:0000256" key="2">
    <source>
        <dbReference type="ARBA" id="ARBA00009549"/>
    </source>
</evidence>
<name>V5I1G2_BYSSN</name>
<dbReference type="SMART" id="SM01349">
    <property type="entry name" value="TOG"/>
    <property type="match status" value="2"/>
</dbReference>
<evidence type="ECO:0000256" key="5">
    <source>
        <dbReference type="ARBA" id="ARBA00022618"/>
    </source>
</evidence>
<evidence type="ECO:0000256" key="10">
    <source>
        <dbReference type="ARBA" id="ARBA00024889"/>
    </source>
</evidence>
<comment type="subcellular location">
    <subcellularLocation>
        <location evidence="1">Cytoplasm</location>
        <location evidence="1">Cytoskeleton</location>
        <location evidence="1">Spindle</location>
    </subcellularLocation>
</comment>
<dbReference type="Gene3D" id="1.25.10.10">
    <property type="entry name" value="Leucine-rich Repeat Variant"/>
    <property type="match status" value="2"/>
</dbReference>
<feature type="region of interest" description="Disordered" evidence="12">
    <location>
        <begin position="338"/>
        <end position="366"/>
    </location>
</feature>
<comment type="subunit">
    <text evidence="3">Interacts with microtubules.</text>
</comment>
<feature type="region of interest" description="Disordered" evidence="12">
    <location>
        <begin position="912"/>
        <end position="934"/>
    </location>
</feature>
<dbReference type="InterPro" id="IPR016024">
    <property type="entry name" value="ARM-type_fold"/>
</dbReference>
<dbReference type="GO" id="GO:1990023">
    <property type="term" value="C:mitotic spindle midzone"/>
    <property type="evidence" value="ECO:0007669"/>
    <property type="project" value="TreeGrafter"/>
</dbReference>
<dbReference type="PROSITE" id="PS50077">
    <property type="entry name" value="HEAT_REPEAT"/>
    <property type="match status" value="1"/>
</dbReference>
<comment type="function">
    <text evidence="10">Microtubule binding protein that promotes the stabilization of dynamic microtubules. Required for mitotic spindle formation.</text>
</comment>
<dbReference type="OrthoDB" id="46159at2759"/>
<evidence type="ECO:0000256" key="11">
    <source>
        <dbReference type="PROSITE-ProRule" id="PRU00103"/>
    </source>
</evidence>
<evidence type="ECO:0000256" key="1">
    <source>
        <dbReference type="ARBA" id="ARBA00004186"/>
    </source>
</evidence>
<sequence length="1236" mass="136489">MEAFSATLPKVLLLTLIISLHPLKAFFYFFIFSFLYVLFATPEELISLLTIMEAKAIELLAILRNSNASVDTKVNHMTALKSEIKQKNVPETAVSPIFDSVKQAIASPHTSLSGAGFSALGHLLRRLGIQQQQHAVALQSRVLYPLLLERLGDHKERVRAQAAQAFTDLWPAAGAEVEHHVLELALAGKNPRAKEMAMNWLAMMTKQHGLLFKNHVGRLVACLEDADSGVRDTAKATVIELFQNAPPRAKSDLKKQLALLNVRKSIATAIVNSIGLGGSADQESSTSTAVRPQSRSQSRSQSRARVDHPLRPASSFSTHLTRDEIPRPASVLSAMSMPRPESVLSTPSHLQGDTPTQTLSQSRSMDSLPTVAAAPIETDEGDQVDPLYIHSHREIDDMMREMTPDFEGRESEQNWTFREKHVITLRRLTRGNAPHTFPQQYLAAIKSLLDGILKTVNSLRTTLSTTGCLLIQDIARVNGPGIDHMVEILMQNFVKMCANAKKISAQNGKVTIDTIMAHVTYTPRLLQHLWLACQDKNTQPRLFVTAWLKTLIKKQARHKGSIEHGGGLDLLEKCIKKGLADANPGVREGMRGTFWTFYTVWPDRANEIISTLDAKSKSLLEKDPANPNHGGSSLSTSDGARPAFSKSTSAAATRPTLKETIAAQKKAKLAAESKAASEAKNTPSAPAAPTSSLSSAPMRPAVKPRRPEVSRPVTPTAKTSQPVRPKSRMDAAPASTTTSTSSTSTSTSTATATTTTEKPKPKRLGIFQPMDTAMDAQVSTIKPHDTAAVITTEPENEMIGSETGPVKPDNDIVEPETDIPTLDKDTVEPEADIAKPEMDTAQAEDMAQADNAVVVTKTQTDTVKVYEDSQSNDLAKSFEFSEDKLMFNETPSPFLLRPERLQRMQRLQNENLGADLSSLSTPPHRAISSPLEERSLNDSSLRLSSLSLRTASNPNYNATANPTPRANRESWIKLEFAHRCKSISPRSKDPVRAREILEKGIPKIKDNQLDVYGYRKIQGLIKFHESMFTQDGEDTDHLYMLLLLALFSALEASPTSKLQSALDIKVQILVTIRVIYMFGREQFAPYYPAATTAMLKARRYYDATHYIVSGLEETFEDFIADTRDGHRMLRAALDHIETEKRDREGLRAVNMGIWVVAMLLRDCNMTKTTISQPLLERVASFARSNLADKDPEVRKGVMDLCVPLFGAFANEDAFFKAVDANRQQKNLILYYVTTTR</sequence>
<keyword evidence="8" id="KW-0498">Mitosis</keyword>
<dbReference type="GO" id="GO:0060172">
    <property type="term" value="P:astral microtubule depolymerization"/>
    <property type="evidence" value="ECO:0007669"/>
    <property type="project" value="TreeGrafter"/>
</dbReference>
<accession>V5I1G2</accession>
<feature type="domain" description="TOG" evidence="14">
    <location>
        <begin position="38"/>
        <end position="280"/>
    </location>
</feature>
<keyword evidence="9" id="KW-0206">Cytoskeleton</keyword>
<feature type="region of interest" description="Disordered" evidence="12">
    <location>
        <begin position="672"/>
        <end position="763"/>
    </location>
</feature>